<dbReference type="PANTHER" id="PTHR11706">
    <property type="entry name" value="SOLUTE CARRIER PROTEIN FAMILY 11 MEMBER"/>
    <property type="match status" value="1"/>
</dbReference>
<feature type="transmembrane region" description="Helical" evidence="5">
    <location>
        <begin position="241"/>
        <end position="265"/>
    </location>
</feature>
<dbReference type="GO" id="GO:0015086">
    <property type="term" value="F:cadmium ion transmembrane transporter activity"/>
    <property type="evidence" value="ECO:0007669"/>
    <property type="project" value="TreeGrafter"/>
</dbReference>
<dbReference type="STRING" id="1314781.A0A165PFS2"/>
<feature type="transmembrane region" description="Helical" evidence="5">
    <location>
        <begin position="87"/>
        <end position="107"/>
    </location>
</feature>
<evidence type="ECO:0000256" key="3">
    <source>
        <dbReference type="ARBA" id="ARBA00022989"/>
    </source>
</evidence>
<dbReference type="PRINTS" id="PR00447">
    <property type="entry name" value="NATRESASSCMP"/>
</dbReference>
<protein>
    <submittedName>
        <fullName evidence="6">Natural resistance-associated macrophage protein</fullName>
    </submittedName>
</protein>
<dbReference type="Pfam" id="PF01566">
    <property type="entry name" value="Nramp"/>
    <property type="match status" value="2"/>
</dbReference>
<evidence type="ECO:0000256" key="4">
    <source>
        <dbReference type="ARBA" id="ARBA00023136"/>
    </source>
</evidence>
<reference evidence="6 7" key="1">
    <citation type="journal article" date="2016" name="Mol. Biol. Evol.">
        <title>Comparative Genomics of Early-Diverging Mushroom-Forming Fungi Provides Insights into the Origins of Lignocellulose Decay Capabilities.</title>
        <authorList>
            <person name="Nagy L.G."/>
            <person name="Riley R."/>
            <person name="Tritt A."/>
            <person name="Adam C."/>
            <person name="Daum C."/>
            <person name="Floudas D."/>
            <person name="Sun H."/>
            <person name="Yadav J.S."/>
            <person name="Pangilinan J."/>
            <person name="Larsson K.H."/>
            <person name="Matsuura K."/>
            <person name="Barry K."/>
            <person name="Labutti K."/>
            <person name="Kuo R."/>
            <person name="Ohm R.A."/>
            <person name="Bhattacharya S.S."/>
            <person name="Shirouzu T."/>
            <person name="Yoshinaga Y."/>
            <person name="Martin F.M."/>
            <person name="Grigoriev I.V."/>
            <person name="Hibbett D.S."/>
        </authorList>
    </citation>
    <scope>NUCLEOTIDE SEQUENCE [LARGE SCALE GENOMIC DNA]</scope>
    <source>
        <strain evidence="6 7">HHB12029</strain>
    </source>
</reference>
<dbReference type="GO" id="GO:0005886">
    <property type="term" value="C:plasma membrane"/>
    <property type="evidence" value="ECO:0007669"/>
    <property type="project" value="TreeGrafter"/>
</dbReference>
<keyword evidence="2 5" id="KW-0812">Transmembrane</keyword>
<dbReference type="GO" id="GO:0030026">
    <property type="term" value="P:intracellular manganese ion homeostasis"/>
    <property type="evidence" value="ECO:0007669"/>
    <property type="project" value="TreeGrafter"/>
</dbReference>
<feature type="transmembrane region" description="Helical" evidence="5">
    <location>
        <begin position="408"/>
        <end position="434"/>
    </location>
</feature>
<dbReference type="AlphaFoldDB" id="A0A165PFS2"/>
<keyword evidence="7" id="KW-1185">Reference proteome</keyword>
<feature type="transmembrane region" description="Helical" evidence="5">
    <location>
        <begin position="338"/>
        <end position="356"/>
    </location>
</feature>
<comment type="subcellular location">
    <subcellularLocation>
        <location evidence="1">Membrane</location>
        <topology evidence="1">Multi-pass membrane protein</topology>
    </subcellularLocation>
</comment>
<evidence type="ECO:0000256" key="1">
    <source>
        <dbReference type="ARBA" id="ARBA00004141"/>
    </source>
</evidence>
<name>A0A165PFS2_EXIGL</name>
<dbReference type="InterPro" id="IPR001046">
    <property type="entry name" value="NRAMP_fam"/>
</dbReference>
<feature type="transmembrane region" description="Helical" evidence="5">
    <location>
        <begin position="16"/>
        <end position="36"/>
    </location>
</feature>
<dbReference type="FunCoup" id="A0A165PFS2">
    <property type="interactions" value="186"/>
</dbReference>
<evidence type="ECO:0000256" key="5">
    <source>
        <dbReference type="SAM" id="Phobius"/>
    </source>
</evidence>
<dbReference type="OrthoDB" id="409173at2759"/>
<dbReference type="GO" id="GO:0034755">
    <property type="term" value="P:iron ion transmembrane transport"/>
    <property type="evidence" value="ECO:0007669"/>
    <property type="project" value="TreeGrafter"/>
</dbReference>
<gene>
    <name evidence="6" type="ORF">EXIGLDRAFT_736829</name>
</gene>
<dbReference type="GO" id="GO:0005384">
    <property type="term" value="F:manganese ion transmembrane transporter activity"/>
    <property type="evidence" value="ECO:0007669"/>
    <property type="project" value="TreeGrafter"/>
</dbReference>
<proteinExistence type="predicted"/>
<feature type="transmembrane region" description="Helical" evidence="5">
    <location>
        <begin position="127"/>
        <end position="149"/>
    </location>
</feature>
<sequence length="440" mass="46673">MHCRLLFGNHPKHPRLVRAVILWPLYVLCEIAIIATDLAELLGSAIGLCLLIGPQFPLWAGVLLTAGDILLVLTLSRDRNGRPTRVVEFIVIALVAATFICFLVLIIKVRPYWPSVFEGYLPSHALVQHGAIYTSIGILGATVMPHALFLGSSLATLDRVAVDITLPTPNNAALGALTRAQMVKRAVKALFGEEDTAPAGSVDATVGEGASAPQRARNHSEWENSSLGFVVAHLKHAVADIVASLLGFAMVINSAILILAAAVFFHANKDSGSTSAAPAGLFDAHELITKVVGRPAGYLFAFALLCAGQSASLTATLAGQVVSEGFIEWRVSPFLRRLITRLLGLGPSAVVAIIFGKQGIDALLVGSQVALSFVLPFVVFPLVWLTSSPQVMRVRVGEGKWKDYSNSWFTSALGYAIFLVVVLANGYAIVSLALGQGGVV</sequence>
<evidence type="ECO:0000313" key="7">
    <source>
        <dbReference type="Proteomes" id="UP000077266"/>
    </source>
</evidence>
<accession>A0A165PFS2</accession>
<dbReference type="PANTHER" id="PTHR11706:SF101">
    <property type="entry name" value="MANGANESE TRANSPORTER SMF1"/>
    <property type="match status" value="1"/>
</dbReference>
<keyword evidence="4 5" id="KW-0472">Membrane</keyword>
<dbReference type="EMBL" id="KV425890">
    <property type="protein sequence ID" value="KZW02119.1"/>
    <property type="molecule type" value="Genomic_DNA"/>
</dbReference>
<dbReference type="InParanoid" id="A0A165PFS2"/>
<dbReference type="Proteomes" id="UP000077266">
    <property type="component" value="Unassembled WGS sequence"/>
</dbReference>
<organism evidence="6 7">
    <name type="scientific">Exidia glandulosa HHB12029</name>
    <dbReference type="NCBI Taxonomy" id="1314781"/>
    <lineage>
        <taxon>Eukaryota</taxon>
        <taxon>Fungi</taxon>
        <taxon>Dikarya</taxon>
        <taxon>Basidiomycota</taxon>
        <taxon>Agaricomycotina</taxon>
        <taxon>Agaricomycetes</taxon>
        <taxon>Auriculariales</taxon>
        <taxon>Exidiaceae</taxon>
        <taxon>Exidia</taxon>
    </lineage>
</organism>
<feature type="transmembrane region" description="Helical" evidence="5">
    <location>
        <begin position="362"/>
        <end position="387"/>
    </location>
</feature>
<evidence type="ECO:0000313" key="6">
    <source>
        <dbReference type="EMBL" id="KZW02119.1"/>
    </source>
</evidence>
<keyword evidence="3 5" id="KW-1133">Transmembrane helix</keyword>
<evidence type="ECO:0000256" key="2">
    <source>
        <dbReference type="ARBA" id="ARBA00022692"/>
    </source>
</evidence>
<feature type="transmembrane region" description="Helical" evidence="5">
    <location>
        <begin position="56"/>
        <end position="75"/>
    </location>
</feature>
<feature type="transmembrane region" description="Helical" evidence="5">
    <location>
        <begin position="296"/>
        <end position="318"/>
    </location>
</feature>